<feature type="domain" description="Cadherin" evidence="20">
    <location>
        <begin position="2053"/>
        <end position="2154"/>
    </location>
</feature>
<keyword evidence="9" id="KW-0130">Cell adhesion</keyword>
<dbReference type="GO" id="GO:0007163">
    <property type="term" value="P:establishment or maintenance of cell polarity"/>
    <property type="evidence" value="ECO:0007669"/>
    <property type="project" value="UniProtKB-ARBA"/>
</dbReference>
<dbReference type="SMART" id="SM00282">
    <property type="entry name" value="LamG"/>
    <property type="match status" value="2"/>
</dbReference>
<dbReference type="FunFam" id="2.60.40.60:FF:000024">
    <property type="entry name" value="FAT atypical cadherin 3"/>
    <property type="match status" value="1"/>
</dbReference>
<dbReference type="GO" id="GO:0030154">
    <property type="term" value="P:cell differentiation"/>
    <property type="evidence" value="ECO:0007669"/>
    <property type="project" value="UniProtKB-ARBA"/>
</dbReference>
<dbReference type="CDD" id="cd11304">
    <property type="entry name" value="Cadherin_repeat"/>
    <property type="match status" value="34"/>
</dbReference>
<dbReference type="PROSITE" id="PS00232">
    <property type="entry name" value="CADHERIN_1"/>
    <property type="match status" value="19"/>
</dbReference>
<feature type="domain" description="Cadherin" evidence="20">
    <location>
        <begin position="2260"/>
        <end position="2364"/>
    </location>
</feature>
<dbReference type="PRINTS" id="PR00205">
    <property type="entry name" value="CADHERIN"/>
</dbReference>
<dbReference type="Pfam" id="PF02210">
    <property type="entry name" value="Laminin_G_2"/>
    <property type="match status" value="2"/>
</dbReference>
<feature type="domain" description="Cadherin" evidence="20">
    <location>
        <begin position="3420"/>
        <end position="3527"/>
    </location>
</feature>
<feature type="compositionally biased region" description="Polar residues" evidence="16">
    <location>
        <begin position="4677"/>
        <end position="4700"/>
    </location>
</feature>
<dbReference type="PROSITE" id="PS00022">
    <property type="entry name" value="EGF_1"/>
    <property type="match status" value="4"/>
</dbReference>
<feature type="domain" description="Cadherin" evidence="20">
    <location>
        <begin position="2155"/>
        <end position="2259"/>
    </location>
</feature>
<feature type="domain" description="Cadherin" evidence="20">
    <location>
        <begin position="900"/>
        <end position="1002"/>
    </location>
</feature>
<comment type="caution">
    <text evidence="15">Lacks conserved residue(s) required for the propagation of feature annotation.</text>
</comment>
<evidence type="ECO:0000259" key="19">
    <source>
        <dbReference type="PROSITE" id="PS50026"/>
    </source>
</evidence>
<feature type="domain" description="Cadherin" evidence="20">
    <location>
        <begin position="2886"/>
        <end position="2996"/>
    </location>
</feature>
<dbReference type="InterPro" id="IPR050971">
    <property type="entry name" value="Cadherin-domain_protein"/>
</dbReference>
<feature type="compositionally biased region" description="Low complexity" evidence="16">
    <location>
        <begin position="4614"/>
        <end position="4628"/>
    </location>
</feature>
<evidence type="ECO:0000256" key="17">
    <source>
        <dbReference type="SAM" id="Phobius"/>
    </source>
</evidence>
<dbReference type="InterPro" id="IPR001881">
    <property type="entry name" value="EGF-like_Ca-bd_dom"/>
</dbReference>
<dbReference type="FunFam" id="2.60.40.60:FF:000275">
    <property type="entry name" value="Si:dkey-30k22.7"/>
    <property type="match status" value="1"/>
</dbReference>
<dbReference type="PANTHER" id="PTHR24025:SF23">
    <property type="entry name" value="NEURAL-CADHERIN"/>
    <property type="match status" value="1"/>
</dbReference>
<organism evidence="21 22">
    <name type="scientific">Pinctada imbricata</name>
    <name type="common">Atlantic pearl-oyster</name>
    <name type="synonym">Pinctada martensii</name>
    <dbReference type="NCBI Taxonomy" id="66713"/>
    <lineage>
        <taxon>Eukaryota</taxon>
        <taxon>Metazoa</taxon>
        <taxon>Spiralia</taxon>
        <taxon>Lophotrochozoa</taxon>
        <taxon>Mollusca</taxon>
        <taxon>Bivalvia</taxon>
        <taxon>Autobranchia</taxon>
        <taxon>Pteriomorphia</taxon>
        <taxon>Pterioida</taxon>
        <taxon>Pterioidea</taxon>
        <taxon>Pteriidae</taxon>
        <taxon>Pinctada</taxon>
    </lineage>
</organism>
<feature type="domain" description="Cadherin" evidence="20">
    <location>
        <begin position="1216"/>
        <end position="1321"/>
    </location>
</feature>
<dbReference type="PROSITE" id="PS00010">
    <property type="entry name" value="ASX_HYDROXYL"/>
    <property type="match status" value="2"/>
</dbReference>
<feature type="compositionally biased region" description="Basic residues" evidence="16">
    <location>
        <begin position="4740"/>
        <end position="4752"/>
    </location>
</feature>
<dbReference type="Pfam" id="PF00028">
    <property type="entry name" value="Cadherin"/>
    <property type="match status" value="33"/>
</dbReference>
<dbReference type="FunFam" id="2.10.25.10:FF:000066">
    <property type="entry name" value="FAT atypical cadherin 4"/>
    <property type="match status" value="1"/>
</dbReference>
<evidence type="ECO:0000256" key="16">
    <source>
        <dbReference type="SAM" id="MobiDB-lite"/>
    </source>
</evidence>
<dbReference type="PROSITE" id="PS50026">
    <property type="entry name" value="EGF_3"/>
    <property type="match status" value="4"/>
</dbReference>
<feature type="compositionally biased region" description="Polar residues" evidence="16">
    <location>
        <begin position="4492"/>
        <end position="4514"/>
    </location>
</feature>
<feature type="domain" description="Cadherin" evidence="20">
    <location>
        <begin position="1551"/>
        <end position="1634"/>
    </location>
</feature>
<keyword evidence="11 17" id="KW-0472">Membrane</keyword>
<dbReference type="GO" id="GO:0060429">
    <property type="term" value="P:epithelium development"/>
    <property type="evidence" value="ECO:0007669"/>
    <property type="project" value="UniProtKB-ARBA"/>
</dbReference>
<feature type="domain" description="Cadherin" evidence="20">
    <location>
        <begin position="3103"/>
        <end position="3208"/>
    </location>
</feature>
<feature type="domain" description="Cadherin" evidence="20">
    <location>
        <begin position="2997"/>
        <end position="3102"/>
    </location>
</feature>
<feature type="domain" description="Cadherin" evidence="20">
    <location>
        <begin position="697"/>
        <end position="800"/>
    </location>
</feature>
<dbReference type="Proteomes" id="UP001186944">
    <property type="component" value="Unassembled WGS sequence"/>
</dbReference>
<feature type="domain" description="Cadherin" evidence="20">
    <location>
        <begin position="140"/>
        <end position="251"/>
    </location>
</feature>
<dbReference type="PROSITE" id="PS50268">
    <property type="entry name" value="CADHERIN_2"/>
    <property type="match status" value="34"/>
</dbReference>
<gene>
    <name evidence="21" type="ORF">FSP39_006219</name>
</gene>
<dbReference type="InterPro" id="IPR000152">
    <property type="entry name" value="EGF-type_Asp/Asn_hydroxyl_site"/>
</dbReference>
<dbReference type="InterPro" id="IPR013320">
    <property type="entry name" value="ConA-like_dom_sf"/>
</dbReference>
<dbReference type="PANTHER" id="PTHR24025">
    <property type="entry name" value="DESMOGLEIN FAMILY MEMBER"/>
    <property type="match status" value="1"/>
</dbReference>
<dbReference type="PROSITE" id="PS50025">
    <property type="entry name" value="LAM_G_DOMAIN"/>
    <property type="match status" value="2"/>
</dbReference>
<feature type="domain" description="Cadherin" evidence="20">
    <location>
        <begin position="3528"/>
        <end position="3632"/>
    </location>
</feature>
<feature type="compositionally biased region" description="Polar residues" evidence="16">
    <location>
        <begin position="4875"/>
        <end position="4889"/>
    </location>
</feature>
<evidence type="ECO:0000256" key="11">
    <source>
        <dbReference type="ARBA" id="ARBA00023136"/>
    </source>
</evidence>
<dbReference type="FunFam" id="2.60.40.60:FF:000106">
    <property type="entry name" value="FAT atypical cadherin 4"/>
    <property type="match status" value="1"/>
</dbReference>
<comment type="caution">
    <text evidence="21">The sequence shown here is derived from an EMBL/GenBank/DDBJ whole genome shotgun (WGS) entry which is preliminary data.</text>
</comment>
<feature type="domain" description="Laminin G" evidence="18">
    <location>
        <begin position="4232"/>
        <end position="4417"/>
    </location>
</feature>
<evidence type="ECO:0000256" key="9">
    <source>
        <dbReference type="ARBA" id="ARBA00022889"/>
    </source>
</evidence>
<protein>
    <submittedName>
        <fullName evidence="21">Uncharacterized protein</fullName>
    </submittedName>
</protein>
<dbReference type="SUPFAM" id="SSF57184">
    <property type="entry name" value="Growth factor receptor domain"/>
    <property type="match status" value="1"/>
</dbReference>
<proteinExistence type="predicted"/>
<reference evidence="21" key="1">
    <citation type="submission" date="2019-08" db="EMBL/GenBank/DDBJ databases">
        <title>The improved chromosome-level genome for the pearl oyster Pinctada fucata martensii using PacBio sequencing and Hi-C.</title>
        <authorList>
            <person name="Zheng Z."/>
        </authorList>
    </citation>
    <scope>NUCLEOTIDE SEQUENCE</scope>
    <source>
        <strain evidence="21">ZZ-2019</strain>
        <tissue evidence="21">Adductor muscle</tissue>
    </source>
</reference>
<feature type="domain" description="Cadherin" evidence="20">
    <location>
        <begin position="1003"/>
        <end position="1106"/>
    </location>
</feature>
<feature type="compositionally biased region" description="Basic and acidic residues" evidence="16">
    <location>
        <begin position="4708"/>
        <end position="4718"/>
    </location>
</feature>
<dbReference type="GO" id="GO:0005911">
    <property type="term" value="C:cell-cell junction"/>
    <property type="evidence" value="ECO:0007669"/>
    <property type="project" value="TreeGrafter"/>
</dbReference>
<feature type="domain" description="Cadherin" evidence="20">
    <location>
        <begin position="379"/>
        <end position="483"/>
    </location>
</feature>
<feature type="domain" description="Cadherin" evidence="20">
    <location>
        <begin position="589"/>
        <end position="696"/>
    </location>
</feature>
<feature type="domain" description="EGF-like" evidence="19">
    <location>
        <begin position="3912"/>
        <end position="3948"/>
    </location>
</feature>
<feature type="domain" description="EGF-like" evidence="19">
    <location>
        <begin position="3950"/>
        <end position="3986"/>
    </location>
</feature>
<keyword evidence="5 17" id="KW-0812">Transmembrane</keyword>
<evidence type="ECO:0000313" key="21">
    <source>
        <dbReference type="EMBL" id="KAK3099557.1"/>
    </source>
</evidence>
<keyword evidence="3" id="KW-1003">Cell membrane</keyword>
<dbReference type="PROSITE" id="PS01186">
    <property type="entry name" value="EGF_2"/>
    <property type="match status" value="2"/>
</dbReference>
<evidence type="ECO:0000256" key="13">
    <source>
        <dbReference type="ARBA" id="ARBA00023180"/>
    </source>
</evidence>
<dbReference type="FunFam" id="2.60.40.60:FF:000104">
    <property type="entry name" value="cadherin-23 isoform X1"/>
    <property type="match status" value="2"/>
</dbReference>
<evidence type="ECO:0000256" key="4">
    <source>
        <dbReference type="ARBA" id="ARBA00022536"/>
    </source>
</evidence>
<feature type="region of interest" description="Disordered" evidence="16">
    <location>
        <begin position="4602"/>
        <end position="4760"/>
    </location>
</feature>
<feature type="domain" description="EGF-like" evidence="19">
    <location>
        <begin position="4184"/>
        <end position="4220"/>
    </location>
</feature>
<feature type="domain" description="Cadherin" evidence="20">
    <location>
        <begin position="3314"/>
        <end position="3419"/>
    </location>
</feature>
<evidence type="ECO:0000256" key="12">
    <source>
        <dbReference type="ARBA" id="ARBA00023157"/>
    </source>
</evidence>
<feature type="domain" description="Cadherin" evidence="20">
    <location>
        <begin position="1322"/>
        <end position="1427"/>
    </location>
</feature>
<feature type="domain" description="Cadherin" evidence="20">
    <location>
        <begin position="252"/>
        <end position="366"/>
    </location>
</feature>
<dbReference type="CDD" id="cd00054">
    <property type="entry name" value="EGF_CA"/>
    <property type="match status" value="4"/>
</dbReference>
<dbReference type="Gene3D" id="2.10.25.10">
    <property type="entry name" value="Laminin"/>
    <property type="match status" value="4"/>
</dbReference>
<dbReference type="InterPro" id="IPR013032">
    <property type="entry name" value="EGF-like_CS"/>
</dbReference>
<dbReference type="FunFam" id="2.60.40.60:FF:000116">
    <property type="entry name" value="Dachsous cadherin-related 2"/>
    <property type="match status" value="1"/>
</dbReference>
<accession>A0AA88Y7V6</accession>
<feature type="compositionally biased region" description="Polar residues" evidence="16">
    <location>
        <begin position="4522"/>
        <end position="4531"/>
    </location>
</feature>
<feature type="region of interest" description="Disordered" evidence="16">
    <location>
        <begin position="4858"/>
        <end position="4901"/>
    </location>
</feature>
<sequence length="4950" mass="540202">MQTGMCSLHCMGYTTRPFRTLHWVICLVFVEFLFTFAQGQGPGTNGISFTVNEESTPGTYVGKIQTQSSYTSFRFQDDQALFSLDTLSGNITTKVKIDRESLEQDTLNILVLGTLPSGLVDPIDIYITVLDINDNSPKFPKSEVTIKFGESSNIGDMNVLDTATDLDIGQNGNVTNYQIISRDDDGKFETVFDPANFGQNLRIRLIGNLDREERDKYQLNISVQDNGNPPKYGYLRVHINIQDVNDNPPVFAQSQFVASINESTPVGTTVIHVEANDNDIGNNGKVTYSIMGDEGQFRIDTSTGEIITTTSPLICHSRCERSSTIACQPNSCIITVVASDSGIPPLSGRAYVSINVKDENDHAPKMVINYRNGGTNFSTVNENAADGEIVAIVTVSDSDSGLYGNISSFSVTSGNELNHFRVSSKLEYKYNIIQVNGDQVLDRERKQMYNFTLKAVDRGSPPKSSVAHLVIYVNDVNDHKPEFQTNMYTASLSETVPEGTFVSNLIATDADSGLNAALTYEIVSGNVNSWFQIDISSGLVTTAALLDYSKASRTSLNVSVHDGGATPFYDYTTLIIDVWDENNMAPTFAKAYFNVSIGEGLPADSKLWVASAVDNDSGVNGTITYAFSSNVDEKYPGTFHLNSQSGEITTRKALDRETQSKYMLEIIARDGAARPLSSTATLYVEVEDKNDNIPYFYPQEYYANVDQESPIGTTVQVVSAFDADLGDNGRIYYSFTQSYPQFSISQDTGAITTTQILRKALKNSYTLLVTCRDTNTAHRAAQNAVVEISVTDATDVAPVFVSSSYSFITTEDSQDSPSFGRFVGKVKANGATSYAITAGDVKRIFTIDTNTGEIRTSKIVDREQQAVYSLTVTAKGLSKYSSTHVEISVTDINDNAPVFESTSVDVNVFEDWPVGMDVYHAEATDEDAGLNSALSYSMQSPTDLFQIRSTSGLIYLARNVEKTDGTFYVMNVKVRDSGPQQKTAAAQVRISILDVNDHTPTFPKHSYEISLNESILLNTQFYMLTATDTDSGKNAEITYNITRGNSEKKFGIFPDGHLFVAKELDRETQDLYKLTVMARDKGDNPRSSSVNITIHITDANDNRPLFLKTSYQFEVSENLAAGQKIGYIRALDADVGRNSELSYYLAQNSDSFAIDVQTGEITTLKSFDRELLLNETGRESYQFEAVVHDNGIPAQQDKASITVTVLDKNDNAPEFTKVIYKAYVSEDAAINSPVIKVKAVDLDKDENSAVTYQIIKGNNDGKFNIHPTNGEISLNDSIDMELQTSYSLVVMATDTGKSNTFSATAIVNIFLMDVNDNTPSFDQTSYSVRVPEDMAVGEEINIKMVATDTDLGVNAEISYALSGTGNDGTFKIDRHTGKLYLARKLNYEQKSEYRMNVVATDKGLPVLSSNAIITIDVDDVNDNHPVFVNLPNVVNISENNSQFSSVLQISASDSDSGSNGQVTYYVAVEDPPDKAFSIQNGNLLVQKSLDRESVPLYHLTIAATDIALPISSRKTVEKTIAVRVIDTNDNAPEFISPRAILLNYPTVQGKVGTIIARDPDDSNNGKVTYSLLSQTDNFNIGSGSGELFLTQNLPQSPSRITIRVRATDGGSTPKTTEADFAILLHQSTRTGPTFQNLPYTAQITENSATGSSVLRITASTQSVEYYISGIKSGDRDVAECFVIEKNSGIIRTKGTLDREELGGVLTITVSAVDVGNNEPAVSTTQVTVTILDQNDTPPKFNNNSYTEVLSEGISTGSEVLKLSVTDPDTQGGTTNIRITSGNEDNTFTVDNSGSIKIVRQLDRESHPQYRLKLEATDGQNTAQATVTFTVTDTNDNTPTFTQTFYSFNVPEDSPIGTILARVEAEDPDEGANGIVTYSMTSSWAQDIFELNPNTGVIVLANRVDFEQTHVYIVKVKAQDGGTPSKSSSVTVYLNVKDVNDNAPEFDPQSYNAEVMEDAVLGTSVLRVSATDVDSGMNGQIMYSIVDGDLYGQFGIGTNNGTVFTTKTLDRETMEIYNLTVMATDLAEPSGDGQTTITMVIINVRDVNDCNPVFNTPSFMHVRENTPVGTVAFTVQADDKDEGNSGKVAYSMATHPAFSIIPSTGEVKVKAQLDREMVQNYTLHVTATDQGTQPLSTSQTIVVHIEDENDNPPKFTQNSYFTTCPEDIEIGTSLLQVTATDRDSGLNGIVRFFIIEGDDNADFSMDPSSGVLRVQKQLDYERLQSYTITVRAEDSGQQPRYSSAKISINIIDVNDNKPVFIDSPFNAIVRENMDQLPVFVAQLSARDDDSPQYSRLTYGLRNGDSAIFRVNSTTGEITCHKSLDRETIAEYRLVVVAIDSGAIRLTGTGTVNVKVQDVNDNTPQFDRNSAYIGHVAENENVQTEILTVHATDADHGHNSEITYRLVDSLDGKFAIITNSGKILTQRSLDREEYDHYDLQVVAEDHGNLPRSAVANVTVYVDDVNDNSPKFERPSYHQTLNNPTLSGQFVIGVTALDRDVGSNGQVEYSLSGTDASKFGVDANRGIVKAKEQLSGSTYRCQITASDKGNPLKSSVVDLTVNFSSADAANNPSFTRVDTPVTVNESVSIGTTVSTVSASSTTGSTVRYYIAGGNINNAFEVDENSGIIRVAGLVDYEMTHDFHLWIQAKDSGNMFLAAYSEVVVNVNDLNDNTPRFDSNVYLVEIEEEVMIGTNVIQILATDADDGQNGRVGYVIADGNIGGAFNIDAVSGRIKTASRLDRENHQHYSLVIKATDQGEIPLTGSTTVRITLKDINDNEPKFSQIFSAQVPEDASVGSFVIQVTSSDADIGENARTNYSIVYSGGLEEKFQIDRASGNITLRSLLDAEELYKLTGKNIITIPINAHDGSFKIGGSVTIFVMDVNDGTPQLVGPTSFSIMEHSSIDTRVGRLNATDADITQPNNQVYFSLKLPSLDFHLDDQTGEITSKSELSYVHHKSMSNAMNQRELVVIVTDLGTPARSSESIITINILDANDHAPVFDLDNYYSAVPHNLAEGQEILQVNAVDDLDFGENAEIEYTIASGNGSAFFSVIPESGMVVVGKSLSGQIGQTYTLVIRASDKGSPPRSDTATVILIVTNVNQYPPQFTNSNFQVTIPENAAIGQSIAQLVASDSDGSGLNAEIKYFILGGNANNLFSINERQGIISVNKPLDFDTVPSHVLNVSARDSGLLYKETTALFTVKLSDVNDNPPVFDKDSYDAYISEGAGIGRTVFTIRATDADIGQNARIEYYFSDIEPSFKFIVNQNTGVITTKAPLDYETQNEYSILIIAQNPGNQQMKSSAKVVVHVTGINEYRPKFVLREYSFSTKESASNGTVIGSIQATDQDGGEDGVVYYYLVGSSNTKGFSVNFRTGEIYVSGKPDYESSPQVILTALAKNRGSIRGNDTDTCIVKINVQDANDPPEFSPAYYQAEVQENSGADVSIVTVTATDNDHNPNDKQFSYTILSGNDLDLFKVDSASGLVSTTGRRILDRETVPIYNLTVGAVDTGSPPATGSASVQIHLRDVNDNGPVFFPSDLTGSVLENQTAGTIVMNLADNTTDPDLPPNQGPYQYYVITDNTFFNIQADGVVKTKKALDRETTPMFNISVRVLDSGVPTMSSVLTFFVKVLDYNDSPPKPRNMDVQVALYGNGYPTSAIADVRPKDDDLVGSYTCSVNDGGQNLFYIPSACDLHIRNTPAPQSYPLTINGSDGTRSVLYTINANFIQVTDSALDNIVILQVSSIQAGTFMLTKFANFKTSLDNLDSSKVMTIFNIIDLSGSTDVLIYIGARDASGNIITHDTLKQLLLSKKSIVEGNSDILISKIGYSVCNQSSCNSGECLRHVSVGSGFGFLDSPNFVLSSPELVPDLKCNCPPQFSGSRCEIPVNPCGSGFCENGGTCLNNVRCDCPPGWEGDFCQTDKKECDALPCKNGATCQNTLGSYYCTCKDGFTGQNCETGSNNCASNPCRNGGVCRNELNGYTCNCPYIYWGEQCQFVSRGFEEGSYMEFPSLDILQSESSFDLTFATTMPNGLLLYNPSASVNTKDYIALEIVNSEVLFSFNLGDPTATRLRVRKNVTTGDWFKVEILRQSERASMKVRHCPSSRAVCDTCNDNDPSCYSQGSQQTNILNLDNNNLLIGGVKDISTIQRSQGQIQTHDFIGCIRHFEVNNEDKLTATPIQEYGVTDRCLRANSQGQCTPSFCMNGGVCVEEWSNVYCRCPSSFGGLQCEIELQPVSFGPGAYVTLVQRESYKRDQLVSGSSSRKRRSTSGSSIMVRFRPTTTTGLLMLAETSASKGILWVNEGSLTYSFVQNSGQAVSFAVDSRNVQLGQWQNATVNIEGQDISVLLETSEKTATSSEAFEFSDVSVTSVMLGGAESTVLIDGKNLKDFDGCISTLELDGSPLSLWNSTTDRFEIIRASKLPNRGCTQMCASCGNQACTPNGEFVTCSPAKQENTEESLSIGVIVVIAFFGVLLIVIGVIFVIFRMRRQRNLAKSDHNKNTKIQGNGHLNKSYTNSSPQSGQDSGYGDQDFMTQSNTVYNNGVPDLINQPRRSPMPYNIDGSTVIIENGDMPLGHLNDDMPEHYDIDAASSIAPSDIDVVMHYKDYRKGIKNDLNYHQRPPKHSSSSRTSRESPIGSQNWNGGSDPPPYGALKQQTAPHMRHSPANRLEVPNHRNSPNNYLGVRNSPINQLSRQSPQVRASPLTHSNLRGTPAVEVQHSRTDSEHSLASHHSRSSTSSSVPRTALPNGHMKHPRHHHHHHQREYFKPNSQQKGLTLEEIEKLNARPQRPSPVSMLEAVSSSSEGNHRHRNNHLNPDQMMLVPSDSSSDDSANDSFTCSEFEYENDKGGRGDFNPSAMIFSKLAEVDNENEDSNLSPKKIINSDGLDSNGGSYASTVGSSEGGENKDGKPINGQFNWDYLLNWGPSFEKLVGVFQDIASLPEGDEAVANSEITDNREEYV</sequence>
<dbReference type="Gene3D" id="2.60.120.200">
    <property type="match status" value="2"/>
</dbReference>
<feature type="domain" description="Cadherin" evidence="20">
    <location>
        <begin position="3209"/>
        <end position="3313"/>
    </location>
</feature>
<feature type="domain" description="Cadherin" evidence="20">
    <location>
        <begin position="1428"/>
        <end position="1534"/>
    </location>
</feature>
<feature type="domain" description="Cadherin" evidence="20">
    <location>
        <begin position="1635"/>
        <end position="1740"/>
    </location>
</feature>
<dbReference type="SMART" id="SM00179">
    <property type="entry name" value="EGF_CA"/>
    <property type="match status" value="3"/>
</dbReference>
<name>A0AA88Y7V6_PINIB</name>
<dbReference type="InterPro" id="IPR002126">
    <property type="entry name" value="Cadherin-like_dom"/>
</dbReference>
<dbReference type="GO" id="GO:0005509">
    <property type="term" value="F:calcium ion binding"/>
    <property type="evidence" value="ECO:0007669"/>
    <property type="project" value="UniProtKB-UniRule"/>
</dbReference>
<dbReference type="EMBL" id="VSWD01000006">
    <property type="protein sequence ID" value="KAK3099557.1"/>
    <property type="molecule type" value="Genomic_DNA"/>
</dbReference>
<dbReference type="FunFam" id="2.60.40.60:FF:000118">
    <property type="entry name" value="protocadherin Fat 4"/>
    <property type="match status" value="1"/>
</dbReference>
<dbReference type="CDD" id="cd00110">
    <property type="entry name" value="LamG"/>
    <property type="match status" value="1"/>
</dbReference>
<dbReference type="FunFam" id="2.60.40.60:FF:000101">
    <property type="entry name" value="FAT atypical cadherin 4"/>
    <property type="match status" value="1"/>
</dbReference>
<evidence type="ECO:0000256" key="7">
    <source>
        <dbReference type="ARBA" id="ARBA00022737"/>
    </source>
</evidence>
<dbReference type="SUPFAM" id="SSF49313">
    <property type="entry name" value="Cadherin-like"/>
    <property type="match status" value="34"/>
</dbReference>
<feature type="disulfide bond" evidence="15">
    <location>
        <begin position="3976"/>
        <end position="3985"/>
    </location>
</feature>
<dbReference type="InterPro" id="IPR015919">
    <property type="entry name" value="Cadherin-like_sf"/>
</dbReference>
<dbReference type="FunFam" id="2.60.40.60:FF:000033">
    <property type="entry name" value="FAT atypical cadherin 1"/>
    <property type="match status" value="3"/>
</dbReference>
<evidence type="ECO:0000259" key="18">
    <source>
        <dbReference type="PROSITE" id="PS50025"/>
    </source>
</evidence>
<dbReference type="SMART" id="SM00112">
    <property type="entry name" value="CA"/>
    <property type="match status" value="34"/>
</dbReference>
<dbReference type="GO" id="GO:0005886">
    <property type="term" value="C:plasma membrane"/>
    <property type="evidence" value="ECO:0007669"/>
    <property type="project" value="UniProtKB-SubCell"/>
</dbReference>
<keyword evidence="22" id="KW-1185">Reference proteome</keyword>
<dbReference type="InterPro" id="IPR001791">
    <property type="entry name" value="Laminin_G"/>
</dbReference>
<dbReference type="Pfam" id="PF12661">
    <property type="entry name" value="hEGF"/>
    <property type="match status" value="2"/>
</dbReference>
<dbReference type="Pfam" id="PF25374">
    <property type="entry name" value="Cadherin_FAT4_N"/>
    <property type="match status" value="1"/>
</dbReference>
<keyword evidence="6" id="KW-0732">Signal</keyword>
<feature type="domain" description="Cadherin" evidence="20">
    <location>
        <begin position="1946"/>
        <end position="2053"/>
    </location>
</feature>
<evidence type="ECO:0000256" key="5">
    <source>
        <dbReference type="ARBA" id="ARBA00022692"/>
    </source>
</evidence>
<feature type="disulfide bond" evidence="15">
    <location>
        <begin position="3938"/>
        <end position="3947"/>
    </location>
</feature>
<evidence type="ECO:0000256" key="10">
    <source>
        <dbReference type="ARBA" id="ARBA00022989"/>
    </source>
</evidence>
<feature type="disulfide bond" evidence="15">
    <location>
        <begin position="3900"/>
        <end position="3909"/>
    </location>
</feature>
<dbReference type="FunFam" id="2.60.40.60:FF:000080">
    <property type="entry name" value="FAT atypical cadherin 1"/>
    <property type="match status" value="2"/>
</dbReference>
<dbReference type="FunFam" id="2.60.40.60:FF:000039">
    <property type="entry name" value="FAT atypical cadherin 3"/>
    <property type="match status" value="1"/>
</dbReference>
<dbReference type="FunFam" id="2.60.40.60:FF:000013">
    <property type="entry name" value="Cadherin EGF LAG seven-pass G-type receptor"/>
    <property type="match status" value="3"/>
</dbReference>
<evidence type="ECO:0000256" key="2">
    <source>
        <dbReference type="ARBA" id="ARBA00004479"/>
    </source>
</evidence>
<feature type="domain" description="Cadherin" evidence="20">
    <location>
        <begin position="70"/>
        <end position="139"/>
    </location>
</feature>
<feature type="domain" description="Cadherin" evidence="20">
    <location>
        <begin position="2572"/>
        <end position="2673"/>
    </location>
</feature>
<dbReference type="FunFam" id="2.60.40.60:FF:000020">
    <property type="entry name" value="Dachsous cadherin-related 1b"/>
    <property type="match status" value="6"/>
</dbReference>
<evidence type="ECO:0000256" key="8">
    <source>
        <dbReference type="ARBA" id="ARBA00022837"/>
    </source>
</evidence>
<evidence type="ECO:0000313" key="22">
    <source>
        <dbReference type="Proteomes" id="UP001186944"/>
    </source>
</evidence>
<feature type="transmembrane region" description="Helical" evidence="17">
    <location>
        <begin position="4450"/>
        <end position="4475"/>
    </location>
</feature>
<feature type="domain" description="Cadherin" evidence="20">
    <location>
        <begin position="2470"/>
        <end position="2571"/>
    </location>
</feature>
<evidence type="ECO:0000256" key="6">
    <source>
        <dbReference type="ARBA" id="ARBA00022729"/>
    </source>
</evidence>
<dbReference type="Gene3D" id="2.60.40.60">
    <property type="entry name" value="Cadherins"/>
    <property type="match status" value="34"/>
</dbReference>
<evidence type="ECO:0000259" key="20">
    <source>
        <dbReference type="PROSITE" id="PS50268"/>
    </source>
</evidence>
<comment type="subcellular location">
    <subcellularLocation>
        <location evidence="1">Cell membrane</location>
        <topology evidence="1">Single-pass membrane protein</topology>
    </subcellularLocation>
    <subcellularLocation>
        <location evidence="2">Membrane</location>
        <topology evidence="2">Single-pass type I membrane protein</topology>
    </subcellularLocation>
</comment>
<feature type="domain" description="Cadherin" evidence="20">
    <location>
        <begin position="1107"/>
        <end position="1215"/>
    </location>
</feature>
<feature type="region of interest" description="Disordered" evidence="16">
    <location>
        <begin position="4791"/>
        <end position="4826"/>
    </location>
</feature>
<keyword evidence="10 17" id="KW-1133">Transmembrane helix</keyword>
<feature type="transmembrane region" description="Helical" evidence="17">
    <location>
        <begin position="21"/>
        <end position="39"/>
    </location>
</feature>
<feature type="domain" description="Cadherin" evidence="20">
    <location>
        <begin position="1841"/>
        <end position="1945"/>
    </location>
</feature>
<keyword evidence="4 15" id="KW-0245">EGF-like domain</keyword>
<dbReference type="SUPFAM" id="SSF49899">
    <property type="entry name" value="Concanavalin A-like lectins/glucanases"/>
    <property type="match status" value="2"/>
</dbReference>
<keyword evidence="7" id="KW-0677">Repeat</keyword>
<feature type="domain" description="Cadherin" evidence="20">
    <location>
        <begin position="2366"/>
        <end position="2469"/>
    </location>
</feature>
<feature type="disulfide bond" evidence="15">
    <location>
        <begin position="4210"/>
        <end position="4219"/>
    </location>
</feature>
<dbReference type="FunFam" id="2.10.25.10:FF:000122">
    <property type="entry name" value="Protein crumbs homolog 2"/>
    <property type="match status" value="1"/>
</dbReference>
<dbReference type="FunFam" id="2.60.40.60:FF:000002">
    <property type="entry name" value="Protocadherin alpha 2"/>
    <property type="match status" value="1"/>
</dbReference>
<evidence type="ECO:0000256" key="3">
    <source>
        <dbReference type="ARBA" id="ARBA00022475"/>
    </source>
</evidence>
<keyword evidence="12 15" id="KW-1015">Disulfide bond</keyword>
<evidence type="ECO:0000256" key="1">
    <source>
        <dbReference type="ARBA" id="ARBA00004162"/>
    </source>
</evidence>
<dbReference type="InterPro" id="IPR000742">
    <property type="entry name" value="EGF"/>
</dbReference>
<dbReference type="Pfam" id="PF00008">
    <property type="entry name" value="EGF"/>
    <property type="match status" value="1"/>
</dbReference>
<dbReference type="InterPro" id="IPR020894">
    <property type="entry name" value="Cadherin_CS"/>
</dbReference>
<feature type="domain" description="EGF-like" evidence="19">
    <location>
        <begin position="3877"/>
        <end position="3910"/>
    </location>
</feature>
<feature type="domain" description="Laminin G" evidence="18">
    <location>
        <begin position="3987"/>
        <end position="4179"/>
    </location>
</feature>
<feature type="domain" description="Cadherin" evidence="20">
    <location>
        <begin position="484"/>
        <end position="588"/>
    </location>
</feature>
<feature type="domain" description="Cadherin" evidence="20">
    <location>
        <begin position="2674"/>
        <end position="2778"/>
    </location>
</feature>
<feature type="domain" description="Cadherin" evidence="20">
    <location>
        <begin position="2778"/>
        <end position="2886"/>
    </location>
</feature>
<keyword evidence="8 14" id="KW-0106">Calcium</keyword>
<feature type="domain" description="Cadherin" evidence="20">
    <location>
        <begin position="808"/>
        <end position="899"/>
    </location>
</feature>
<feature type="domain" description="Cadherin" evidence="20">
    <location>
        <begin position="1741"/>
        <end position="1840"/>
    </location>
</feature>
<dbReference type="SMART" id="SM00181">
    <property type="entry name" value="EGF"/>
    <property type="match status" value="5"/>
</dbReference>
<evidence type="ECO:0000256" key="15">
    <source>
        <dbReference type="PROSITE-ProRule" id="PRU00076"/>
    </source>
</evidence>
<dbReference type="GO" id="GO:0007156">
    <property type="term" value="P:homophilic cell adhesion via plasma membrane adhesion molecules"/>
    <property type="evidence" value="ECO:0007669"/>
    <property type="project" value="InterPro"/>
</dbReference>
<keyword evidence="13" id="KW-0325">Glycoprotein</keyword>
<feature type="region of interest" description="Disordered" evidence="16">
    <location>
        <begin position="4485"/>
        <end position="4545"/>
    </location>
</feature>
<evidence type="ECO:0000256" key="14">
    <source>
        <dbReference type="PROSITE-ProRule" id="PRU00043"/>
    </source>
</evidence>
<dbReference type="InterPro" id="IPR009030">
    <property type="entry name" value="Growth_fac_rcpt_cys_sf"/>
</dbReference>